<dbReference type="Proteomes" id="UP000006052">
    <property type="component" value="Chromosome"/>
</dbReference>
<feature type="compositionally biased region" description="Basic and acidic residues" evidence="1">
    <location>
        <begin position="188"/>
        <end position="203"/>
    </location>
</feature>
<feature type="region of interest" description="Disordered" evidence="1">
    <location>
        <begin position="79"/>
        <end position="106"/>
    </location>
</feature>
<evidence type="ECO:0000313" key="3">
    <source>
        <dbReference type="Proteomes" id="UP000006052"/>
    </source>
</evidence>
<evidence type="ECO:0000313" key="2">
    <source>
        <dbReference type="EMBL" id="AFL78449.1"/>
    </source>
</evidence>
<gene>
    <name evidence="2" type="ordered locus">Alfi_2161</name>
</gene>
<dbReference type="RefSeq" id="WP_014775795.1">
    <property type="nucleotide sequence ID" value="NC_018011.1"/>
</dbReference>
<feature type="compositionally biased region" description="Basic and acidic residues" evidence="1">
    <location>
        <begin position="79"/>
        <end position="102"/>
    </location>
</feature>
<name>I3YN81_ALIFI</name>
<dbReference type="AlphaFoldDB" id="I3YN81"/>
<protein>
    <submittedName>
        <fullName evidence="2">Uncharacterized protein</fullName>
    </submittedName>
</protein>
<dbReference type="HOGENOM" id="CLU_1292187_0_0_10"/>
<dbReference type="STRING" id="679935.Alfi_2161"/>
<reference evidence="3" key="1">
    <citation type="journal article" date="2013" name="Stand. Genomic Sci.">
        <title>Complete genome sequence of the bile-resistant pigment-producing anaerobe Alistipes finegoldii type strain (AHN2437(T)).</title>
        <authorList>
            <person name="Mavromatis K."/>
            <person name="Stackebrandt E."/>
            <person name="Munk C."/>
            <person name="Lapidus A."/>
            <person name="Nolan M."/>
            <person name="Lucas S."/>
            <person name="Hammon N."/>
            <person name="Deshpande S."/>
            <person name="Cheng J.F."/>
            <person name="Tapia R."/>
            <person name="Goodwin L.A."/>
            <person name="Pitluck S."/>
            <person name="Liolios K."/>
            <person name="Pagani I."/>
            <person name="Ivanova N."/>
            <person name="Mikhailova N."/>
            <person name="Huntemann M."/>
            <person name="Pati A."/>
            <person name="Chen A."/>
            <person name="Palaniappan K."/>
            <person name="Land M."/>
            <person name="Hauser L."/>
            <person name="Rohde M."/>
            <person name="Gronow S."/>
            <person name="Goker M."/>
            <person name="Detter J.C."/>
            <person name="Bristow J."/>
            <person name="Eisen J.A."/>
            <person name="Markowitz V."/>
            <person name="Hugenholtz P."/>
            <person name="Kyrpides N.C."/>
            <person name="Klenk H.P."/>
            <person name="Woyke T."/>
        </authorList>
    </citation>
    <scope>NUCLEOTIDE SEQUENCE</scope>
    <source>
        <strain evidence="3">DSM 17242 / JCM 16770 / AHN 2437 / CCUG 46020 / CIP 107999</strain>
    </source>
</reference>
<proteinExistence type="predicted"/>
<feature type="region of interest" description="Disordered" evidence="1">
    <location>
        <begin position="188"/>
        <end position="213"/>
    </location>
</feature>
<organism evidence="2 3">
    <name type="scientific">Alistipes finegoldii (strain DSM 17242 / JCM 16770 / CCUG 46020 / CIP 107999 / KCTC 15236 / AHN 2437)</name>
    <dbReference type="NCBI Taxonomy" id="679935"/>
    <lineage>
        <taxon>Bacteria</taxon>
        <taxon>Pseudomonadati</taxon>
        <taxon>Bacteroidota</taxon>
        <taxon>Bacteroidia</taxon>
        <taxon>Bacteroidales</taxon>
        <taxon>Rikenellaceae</taxon>
        <taxon>Alistipes</taxon>
    </lineage>
</organism>
<sequence>MKTILIILLGSLSTYLYVDKFLFKGKLAQLFFDGWRSLLREWFGPILRFSCRSSPEQPLASPEQEVISTLTDDNLVEKKRYVSRQKEPTGDIGPKREPKTAGDDTFAATTKVEQEPRIMEWRAPAFQRTQTPRPAEKKQPQRWEDKGFAAARFVPVNGGDGEEEIIEIIDEEQIRREVAEQLELAQADEQRDLLEPTDEEKYGIDNFDAGAYS</sequence>
<accession>I3YN81</accession>
<dbReference type="GeneID" id="79838852"/>
<dbReference type="PATRIC" id="fig|679935.3.peg.2079"/>
<dbReference type="KEGG" id="afd:Alfi_2161"/>
<dbReference type="EMBL" id="CP003274">
    <property type="protein sequence ID" value="AFL78449.1"/>
    <property type="molecule type" value="Genomic_DNA"/>
</dbReference>
<evidence type="ECO:0000256" key="1">
    <source>
        <dbReference type="SAM" id="MobiDB-lite"/>
    </source>
</evidence>